<comment type="similarity">
    <text evidence="2">Belongs to the LpxB family.</text>
</comment>
<dbReference type="EC" id="2.4.1.182" evidence="3"/>
<name>A0ABQ5UBB6_9HYPH</name>
<evidence type="ECO:0000256" key="5">
    <source>
        <dbReference type="ARBA" id="ARBA00022516"/>
    </source>
</evidence>
<evidence type="ECO:0000313" key="12">
    <source>
        <dbReference type="Proteomes" id="UP001161406"/>
    </source>
</evidence>
<evidence type="ECO:0000256" key="8">
    <source>
        <dbReference type="ARBA" id="ARBA00022679"/>
    </source>
</evidence>
<keyword evidence="6" id="KW-0441">Lipid A biosynthesis</keyword>
<evidence type="ECO:0000256" key="2">
    <source>
        <dbReference type="ARBA" id="ARBA00007868"/>
    </source>
</evidence>
<evidence type="ECO:0000256" key="6">
    <source>
        <dbReference type="ARBA" id="ARBA00022556"/>
    </source>
</evidence>
<sequence length="380" mass="41474">MTLPIARPLKLFVLAGEPSGDRIAADVVRRLRERTPVDLSGVGGEELSGQGLQSLFPMSDLAVMGVTDVLKRLPLLLWRIEQTARAIRASQPDIVVLFDAQDFSALLARRLRRKGYDRPILLYVAPSVWARSPGRAPKLVPLFNEVLAVLPFEPGVMSRLGGPPTAYVGHPALGERLTLRDAVDTGPMVLLPGSRDGELRRHLPLFRQVAAEVANHPAVSGFVIPTLPALAERLRREVADWPVPVTVISERSARAALYERAVLALAVSGTATLELALAGVPMVISYVMDGHQARVYEKINRPMIGLPNIVLKRLAAPELVLSQPDAGLLLSAVRVLLDDKAARQAQIEAFGEMSNLMEYGEADAPRQDPAERILAWWPRS</sequence>
<evidence type="ECO:0000256" key="4">
    <source>
        <dbReference type="ARBA" id="ARBA00020902"/>
    </source>
</evidence>
<dbReference type="Pfam" id="PF02684">
    <property type="entry name" value="LpxB"/>
    <property type="match status" value="1"/>
</dbReference>
<comment type="caution">
    <text evidence="11">The sequence shown here is derived from an EMBL/GenBank/DDBJ whole genome shotgun (WGS) entry which is preliminary data.</text>
</comment>
<keyword evidence="5" id="KW-0444">Lipid biosynthesis</keyword>
<reference evidence="11" key="1">
    <citation type="journal article" date="2014" name="Int. J. Syst. Evol. Microbiol.">
        <title>Complete genome of a new Firmicutes species belonging to the dominant human colonic microbiota ('Ruminococcus bicirculans') reveals two chromosomes and a selective capacity to utilize plant glucans.</title>
        <authorList>
            <consortium name="NISC Comparative Sequencing Program"/>
            <person name="Wegmann U."/>
            <person name="Louis P."/>
            <person name="Goesmann A."/>
            <person name="Henrissat B."/>
            <person name="Duncan S.H."/>
            <person name="Flint H.J."/>
        </authorList>
    </citation>
    <scope>NUCLEOTIDE SEQUENCE</scope>
    <source>
        <strain evidence="11">NBRC 103855</strain>
    </source>
</reference>
<dbReference type="SUPFAM" id="SSF53756">
    <property type="entry name" value="UDP-Glycosyltransferase/glycogen phosphorylase"/>
    <property type="match status" value="1"/>
</dbReference>
<evidence type="ECO:0000256" key="9">
    <source>
        <dbReference type="ARBA" id="ARBA00023098"/>
    </source>
</evidence>
<comment type="function">
    <text evidence="1">Condensation of UDP-2,3-diacylglucosamine and 2,3-diacylglucosamine-1-phosphate to form lipid A disaccharide, a precursor of lipid A, a phosphorylated glycolipid that anchors the lipopolysaccharide to the outer membrane of the cell.</text>
</comment>
<gene>
    <name evidence="11" type="primary">lpxB</name>
    <name evidence="11" type="ORF">GCM10007913_13440</name>
</gene>
<dbReference type="InterPro" id="IPR003835">
    <property type="entry name" value="Glyco_trans_19"/>
</dbReference>
<keyword evidence="12" id="KW-1185">Reference proteome</keyword>
<keyword evidence="9" id="KW-0443">Lipid metabolism</keyword>
<dbReference type="EMBL" id="BSNG01000001">
    <property type="protein sequence ID" value="GLQ09412.1"/>
    <property type="molecule type" value="Genomic_DNA"/>
</dbReference>
<evidence type="ECO:0000256" key="3">
    <source>
        <dbReference type="ARBA" id="ARBA00012687"/>
    </source>
</evidence>
<organism evidence="11 12">
    <name type="scientific">Devosia yakushimensis</name>
    <dbReference type="NCBI Taxonomy" id="470028"/>
    <lineage>
        <taxon>Bacteria</taxon>
        <taxon>Pseudomonadati</taxon>
        <taxon>Pseudomonadota</taxon>
        <taxon>Alphaproteobacteria</taxon>
        <taxon>Hyphomicrobiales</taxon>
        <taxon>Devosiaceae</taxon>
        <taxon>Devosia</taxon>
    </lineage>
</organism>
<keyword evidence="7" id="KW-0328">Glycosyltransferase</keyword>
<evidence type="ECO:0000256" key="7">
    <source>
        <dbReference type="ARBA" id="ARBA00022676"/>
    </source>
</evidence>
<dbReference type="RefSeq" id="WP_284389170.1">
    <property type="nucleotide sequence ID" value="NZ_BSNG01000001.1"/>
</dbReference>
<proteinExistence type="inferred from homology"/>
<reference evidence="11" key="2">
    <citation type="submission" date="2023-01" db="EMBL/GenBank/DDBJ databases">
        <title>Draft genome sequence of Devosia yakushimensis strain NBRC 103855.</title>
        <authorList>
            <person name="Sun Q."/>
            <person name="Mori K."/>
        </authorList>
    </citation>
    <scope>NUCLEOTIDE SEQUENCE</scope>
    <source>
        <strain evidence="11">NBRC 103855</strain>
    </source>
</reference>
<evidence type="ECO:0000313" key="11">
    <source>
        <dbReference type="EMBL" id="GLQ09412.1"/>
    </source>
</evidence>
<evidence type="ECO:0000256" key="1">
    <source>
        <dbReference type="ARBA" id="ARBA00002056"/>
    </source>
</evidence>
<dbReference type="PANTHER" id="PTHR30372">
    <property type="entry name" value="LIPID-A-DISACCHARIDE SYNTHASE"/>
    <property type="match status" value="1"/>
</dbReference>
<accession>A0ABQ5UBB6</accession>
<evidence type="ECO:0000256" key="10">
    <source>
        <dbReference type="ARBA" id="ARBA00048975"/>
    </source>
</evidence>
<protein>
    <recommendedName>
        <fullName evidence="4">Lipid-A-disaccharide synthase</fullName>
        <ecNumber evidence="3">2.4.1.182</ecNumber>
    </recommendedName>
</protein>
<keyword evidence="8" id="KW-0808">Transferase</keyword>
<dbReference type="Proteomes" id="UP001161406">
    <property type="component" value="Unassembled WGS sequence"/>
</dbReference>
<comment type="catalytic activity">
    <reaction evidence="10">
        <text>a lipid X + a UDP-2-N,3-O-bis[(3R)-3-hydroxyacyl]-alpha-D-glucosamine = a lipid A disaccharide + UDP + H(+)</text>
        <dbReference type="Rhea" id="RHEA:67828"/>
        <dbReference type="ChEBI" id="CHEBI:15378"/>
        <dbReference type="ChEBI" id="CHEBI:58223"/>
        <dbReference type="ChEBI" id="CHEBI:137748"/>
        <dbReference type="ChEBI" id="CHEBI:176338"/>
        <dbReference type="ChEBI" id="CHEBI:176343"/>
        <dbReference type="EC" id="2.4.1.182"/>
    </reaction>
</comment>
<dbReference type="PANTHER" id="PTHR30372:SF4">
    <property type="entry name" value="LIPID-A-DISACCHARIDE SYNTHASE, MITOCHONDRIAL-RELATED"/>
    <property type="match status" value="1"/>
</dbReference>